<dbReference type="KEGG" id="orp:MOP44_21040"/>
<dbReference type="EMBL" id="CP093313">
    <property type="protein sequence ID" value="UWZ83045.1"/>
    <property type="molecule type" value="Genomic_DNA"/>
</dbReference>
<dbReference type="RefSeq" id="WP_260792378.1">
    <property type="nucleotide sequence ID" value="NZ_CP093313.1"/>
</dbReference>
<organism evidence="3 4">
    <name type="scientific">Occallatibacter riparius</name>
    <dbReference type="NCBI Taxonomy" id="1002689"/>
    <lineage>
        <taxon>Bacteria</taxon>
        <taxon>Pseudomonadati</taxon>
        <taxon>Acidobacteriota</taxon>
        <taxon>Terriglobia</taxon>
        <taxon>Terriglobales</taxon>
        <taxon>Acidobacteriaceae</taxon>
        <taxon>Occallatibacter</taxon>
    </lineage>
</organism>
<sequence>MNVKNSDVWRERLASPLTWHYVGFSILLVAVIALATRFALDWAATSASTTDALAEKQIQLKSLELQTAPLRGLDKKIDQTRTDIKDFYAKRIPPSYSEIATQIGALEVKSGVRLTRLQYAQKPPENNLSEITLDAGITGEYPKIMHFINSLERSKTLFVIRGMGLTGQQGGAVNLRLQLSTWLRPADAAASGLPPQQENPQAQEAQPQ</sequence>
<protein>
    <recommendedName>
        <fullName evidence="5">Type 4a pilus biogenesis protein PilO</fullName>
    </recommendedName>
</protein>
<gene>
    <name evidence="3" type="ORF">MOP44_21040</name>
</gene>
<evidence type="ECO:0000313" key="3">
    <source>
        <dbReference type="EMBL" id="UWZ83045.1"/>
    </source>
</evidence>
<feature type="region of interest" description="Disordered" evidence="1">
    <location>
        <begin position="188"/>
        <end position="208"/>
    </location>
</feature>
<feature type="transmembrane region" description="Helical" evidence="2">
    <location>
        <begin position="20"/>
        <end position="40"/>
    </location>
</feature>
<feature type="compositionally biased region" description="Low complexity" evidence="1">
    <location>
        <begin position="194"/>
        <end position="208"/>
    </location>
</feature>
<evidence type="ECO:0000313" key="4">
    <source>
        <dbReference type="Proteomes" id="UP001059380"/>
    </source>
</evidence>
<keyword evidence="4" id="KW-1185">Reference proteome</keyword>
<proteinExistence type="predicted"/>
<dbReference type="InterPro" id="IPR034756">
    <property type="entry name" value="T2SSM_b"/>
</dbReference>
<evidence type="ECO:0000256" key="2">
    <source>
        <dbReference type="SAM" id="Phobius"/>
    </source>
</evidence>
<name>A0A9J7BPI3_9BACT</name>
<accession>A0A9J7BPI3</accession>
<dbReference type="InterPro" id="IPR014717">
    <property type="entry name" value="Transl_elong_EF1B/ribsomal_bS6"/>
</dbReference>
<reference evidence="3" key="1">
    <citation type="submission" date="2021-04" db="EMBL/GenBank/DDBJ databases">
        <title>Phylogenetic analysis of Acidobacteriaceae.</title>
        <authorList>
            <person name="Qiu L."/>
            <person name="Zhang Q."/>
        </authorList>
    </citation>
    <scope>NUCLEOTIDE SEQUENCE</scope>
    <source>
        <strain evidence="3">DSM 25168</strain>
    </source>
</reference>
<evidence type="ECO:0000256" key="1">
    <source>
        <dbReference type="SAM" id="MobiDB-lite"/>
    </source>
</evidence>
<dbReference type="Pfam" id="PF10741">
    <property type="entry name" value="T2SSM_b"/>
    <property type="match status" value="1"/>
</dbReference>
<dbReference type="Gene3D" id="3.30.70.60">
    <property type="match status" value="1"/>
</dbReference>
<keyword evidence="2" id="KW-0812">Transmembrane</keyword>
<keyword evidence="2" id="KW-0472">Membrane</keyword>
<dbReference type="Proteomes" id="UP001059380">
    <property type="component" value="Chromosome"/>
</dbReference>
<evidence type="ECO:0008006" key="5">
    <source>
        <dbReference type="Google" id="ProtNLM"/>
    </source>
</evidence>
<dbReference type="AlphaFoldDB" id="A0A9J7BPI3"/>
<keyword evidence="2" id="KW-1133">Transmembrane helix</keyword>